<comment type="caution">
    <text evidence="8">The sequence shown here is derived from an EMBL/GenBank/DDBJ whole genome shotgun (WGS) entry which is preliminary data.</text>
</comment>
<accession>A0A8T2ADI7</accession>
<evidence type="ECO:0000256" key="5">
    <source>
        <dbReference type="SAM" id="Coils"/>
    </source>
</evidence>
<reference evidence="8 9" key="1">
    <citation type="submission" date="2020-12" db="EMBL/GenBank/DDBJ databases">
        <title>Concerted genomic and epigenomic changes stabilize Arabidopsis allopolyploids.</title>
        <authorList>
            <person name="Chen Z."/>
        </authorList>
    </citation>
    <scope>NUCLEOTIDE SEQUENCE [LARGE SCALE GENOMIC DNA]</scope>
    <source>
        <strain evidence="8">As9502</strain>
        <tissue evidence="8">Leaf</tissue>
    </source>
</reference>
<evidence type="ECO:0000256" key="3">
    <source>
        <dbReference type="ARBA" id="ARBA00023163"/>
    </source>
</evidence>
<dbReference type="OrthoDB" id="690068at2759"/>
<keyword evidence="2" id="KW-0805">Transcription regulation</keyword>
<dbReference type="Proteomes" id="UP000694251">
    <property type="component" value="Chromosome 9"/>
</dbReference>
<keyword evidence="3" id="KW-0804">Transcription</keyword>
<evidence type="ECO:0000259" key="7">
    <source>
        <dbReference type="PROSITE" id="PS50888"/>
    </source>
</evidence>
<dbReference type="CDD" id="cd11452">
    <property type="entry name" value="bHLH_AtNAI1_like"/>
    <property type="match status" value="1"/>
</dbReference>
<keyword evidence="4" id="KW-0539">Nucleus</keyword>
<dbReference type="PANTHER" id="PTHR45959">
    <property type="entry name" value="BHLH TRANSCRIPTION FACTOR"/>
    <property type="match status" value="1"/>
</dbReference>
<evidence type="ECO:0000313" key="8">
    <source>
        <dbReference type="EMBL" id="KAG7571803.1"/>
    </source>
</evidence>
<protein>
    <submittedName>
        <fullName evidence="8">Myc-type basic helix-loop-helix (BHLH) domain</fullName>
    </submittedName>
</protein>
<dbReference type="InterPro" id="IPR052610">
    <property type="entry name" value="bHLH_transcription_regulator"/>
</dbReference>
<name>A0A8T2ADI7_ARASU</name>
<feature type="compositionally biased region" description="Low complexity" evidence="6">
    <location>
        <begin position="64"/>
        <end position="81"/>
    </location>
</feature>
<dbReference type="PROSITE" id="PS50888">
    <property type="entry name" value="BHLH"/>
    <property type="match status" value="1"/>
</dbReference>
<dbReference type="GO" id="GO:0005634">
    <property type="term" value="C:nucleus"/>
    <property type="evidence" value="ECO:0007669"/>
    <property type="project" value="UniProtKB-SubCell"/>
</dbReference>
<evidence type="ECO:0000256" key="4">
    <source>
        <dbReference type="ARBA" id="ARBA00023242"/>
    </source>
</evidence>
<feature type="compositionally biased region" description="Polar residues" evidence="6">
    <location>
        <begin position="82"/>
        <end position="103"/>
    </location>
</feature>
<dbReference type="Pfam" id="PF00010">
    <property type="entry name" value="HLH"/>
    <property type="match status" value="1"/>
</dbReference>
<keyword evidence="5" id="KW-0175">Coiled coil</keyword>
<dbReference type="GO" id="GO:0046983">
    <property type="term" value="F:protein dimerization activity"/>
    <property type="evidence" value="ECO:0007669"/>
    <property type="project" value="InterPro"/>
</dbReference>
<dbReference type="PANTHER" id="PTHR45959:SF52">
    <property type="entry name" value="TRANSCRIPTION FACTOR NAI1"/>
    <property type="match status" value="1"/>
</dbReference>
<dbReference type="EMBL" id="JAEFBJ010000009">
    <property type="protein sequence ID" value="KAG7571803.1"/>
    <property type="molecule type" value="Genomic_DNA"/>
</dbReference>
<dbReference type="InterPro" id="IPR011598">
    <property type="entry name" value="bHLH_dom"/>
</dbReference>
<feature type="region of interest" description="Disordered" evidence="6">
    <location>
        <begin position="25"/>
        <end position="103"/>
    </location>
</feature>
<proteinExistence type="predicted"/>
<evidence type="ECO:0000313" key="9">
    <source>
        <dbReference type="Proteomes" id="UP000694251"/>
    </source>
</evidence>
<sequence length="347" mass="38840">MEDSSFMDLMIDTDEYLIDDWESDFPICGETNTKPGSESGSGTGFELVTERPTKQMKTNNNINSTSSSPSSSSSSSGSRTSQVISFGSPDTKTNPVETSLNFSNKVSMDEKVGSKRKDCVNNGGRREPHLLKEHVLAERKRRQKLNERLIALSALLPGLKKTDKATVLEDAIKHLKQLQERVKKLEEERVGTKNMDQSVILVKRSQVYLDDDSSSYSSTCSAASPLSSSSDEVSILKQTMPMIEARVSGRDLLITVHCEKNKGCMIKILSSLENFRLEVVNSFTLPFGNSTIVITILSKVCYQSSNIFILSYNDFMYKYFNLYLQMDNKFSRPVEEVVKNIRLALAE</sequence>
<organism evidence="8 9">
    <name type="scientific">Arabidopsis suecica</name>
    <name type="common">Swedish thale-cress</name>
    <name type="synonym">Cardaminopsis suecica</name>
    <dbReference type="NCBI Taxonomy" id="45249"/>
    <lineage>
        <taxon>Eukaryota</taxon>
        <taxon>Viridiplantae</taxon>
        <taxon>Streptophyta</taxon>
        <taxon>Embryophyta</taxon>
        <taxon>Tracheophyta</taxon>
        <taxon>Spermatophyta</taxon>
        <taxon>Magnoliopsida</taxon>
        <taxon>eudicotyledons</taxon>
        <taxon>Gunneridae</taxon>
        <taxon>Pentapetalae</taxon>
        <taxon>rosids</taxon>
        <taxon>malvids</taxon>
        <taxon>Brassicales</taxon>
        <taxon>Brassicaceae</taxon>
        <taxon>Camelineae</taxon>
        <taxon>Arabidopsis</taxon>
    </lineage>
</organism>
<gene>
    <name evidence="8" type="ORF">ISN44_As09g002150</name>
</gene>
<comment type="subcellular location">
    <subcellularLocation>
        <location evidence="1">Nucleus</location>
    </subcellularLocation>
</comment>
<evidence type="ECO:0000256" key="6">
    <source>
        <dbReference type="SAM" id="MobiDB-lite"/>
    </source>
</evidence>
<feature type="domain" description="BHLH" evidence="7">
    <location>
        <begin position="129"/>
        <end position="178"/>
    </location>
</feature>
<dbReference type="SMART" id="SM00353">
    <property type="entry name" value="HLH"/>
    <property type="match status" value="1"/>
</dbReference>
<dbReference type="AlphaFoldDB" id="A0A8T2ADI7"/>
<evidence type="ECO:0000256" key="1">
    <source>
        <dbReference type="ARBA" id="ARBA00004123"/>
    </source>
</evidence>
<evidence type="ECO:0000256" key="2">
    <source>
        <dbReference type="ARBA" id="ARBA00023015"/>
    </source>
</evidence>
<feature type="coiled-coil region" evidence="5">
    <location>
        <begin position="168"/>
        <end position="195"/>
    </location>
</feature>
<feature type="compositionally biased region" description="Polar residues" evidence="6">
    <location>
        <begin position="30"/>
        <end position="40"/>
    </location>
</feature>
<keyword evidence="9" id="KW-1185">Reference proteome</keyword>